<protein>
    <submittedName>
        <fullName evidence="2">UDP-glycosyltransferase 85A2</fullName>
        <ecNumber evidence="2">2.4.1.-</ecNumber>
    </submittedName>
</protein>
<keyword evidence="2" id="KW-0328">Glycosyltransferase</keyword>
<keyword evidence="2" id="KW-0808">Transferase</keyword>
<dbReference type="AlphaFoldDB" id="A0A0B2P6R0"/>
<dbReference type="Proteomes" id="UP000053555">
    <property type="component" value="Unassembled WGS sequence"/>
</dbReference>
<dbReference type="PANTHER" id="PTHR11926:SF1392">
    <property type="entry name" value="GLYCOSYLTRANSFERASE"/>
    <property type="match status" value="1"/>
</dbReference>
<dbReference type="EC" id="2.4.1.-" evidence="2"/>
<dbReference type="Gene3D" id="3.40.50.2000">
    <property type="entry name" value="Glycogen Phosphorylase B"/>
    <property type="match status" value="4"/>
</dbReference>
<dbReference type="EMBL" id="KN668844">
    <property type="protein sequence ID" value="KHN04916.1"/>
    <property type="molecule type" value="Genomic_DNA"/>
</dbReference>
<evidence type="ECO:0000256" key="1">
    <source>
        <dbReference type="ARBA" id="ARBA00009995"/>
    </source>
</evidence>
<dbReference type="GO" id="GO:0080043">
    <property type="term" value="F:quercetin 3-O-glucosyltransferase activity"/>
    <property type="evidence" value="ECO:0007669"/>
    <property type="project" value="TreeGrafter"/>
</dbReference>
<name>A0A0B2P6R0_GLYSO</name>
<dbReference type="GO" id="GO:0080044">
    <property type="term" value="F:quercetin 7-O-glucosyltransferase activity"/>
    <property type="evidence" value="ECO:0007669"/>
    <property type="project" value="TreeGrafter"/>
</dbReference>
<organism evidence="2">
    <name type="scientific">Glycine soja</name>
    <name type="common">Wild soybean</name>
    <dbReference type="NCBI Taxonomy" id="3848"/>
    <lineage>
        <taxon>Eukaryota</taxon>
        <taxon>Viridiplantae</taxon>
        <taxon>Streptophyta</taxon>
        <taxon>Embryophyta</taxon>
        <taxon>Tracheophyta</taxon>
        <taxon>Spermatophyta</taxon>
        <taxon>Magnoliopsida</taxon>
        <taxon>eudicotyledons</taxon>
        <taxon>Gunneridae</taxon>
        <taxon>Pentapetalae</taxon>
        <taxon>rosids</taxon>
        <taxon>fabids</taxon>
        <taxon>Fabales</taxon>
        <taxon>Fabaceae</taxon>
        <taxon>Papilionoideae</taxon>
        <taxon>50 kb inversion clade</taxon>
        <taxon>NPAAA clade</taxon>
        <taxon>indigoferoid/millettioid clade</taxon>
        <taxon>Phaseoleae</taxon>
        <taxon>Glycine</taxon>
        <taxon>Glycine subgen. Soja</taxon>
    </lineage>
</organism>
<dbReference type="PANTHER" id="PTHR11926">
    <property type="entry name" value="GLUCOSYL/GLUCURONOSYL TRANSFERASES"/>
    <property type="match status" value="1"/>
</dbReference>
<sequence>MYRIICNMPGMENLLRCRDLPSFCRPGTEGNLSMDWVWFQTKQSLAADAVILNTFEDLFSPDTSSLSQTLHHHLNVRKSAAKGNDIPLFKNMIYVSFGSSTVLTREELVEFWHGLVNRKNRFLWVMRPDLVVGKENGDWIPAELEEGTKERGFMVGWATQEGAGPQGHWWVLDPHRFVSEVWKLGLDMKDVCDRKVVEKMINDLMVHRKEEFLKSAQEMAMLAHKSISPGGSSYSSLDDLIQYIKSACLENS</sequence>
<gene>
    <name evidence="2" type="ORF">glysoja_024277</name>
</gene>
<reference evidence="2" key="1">
    <citation type="submission" date="2014-07" db="EMBL/GenBank/DDBJ databases">
        <title>Identification of a novel salt tolerance gene in wild soybean by whole-genome sequencing.</title>
        <authorList>
            <person name="Lam H.-M."/>
            <person name="Qi X."/>
            <person name="Li M.-W."/>
            <person name="Liu X."/>
            <person name="Xie M."/>
            <person name="Ni M."/>
            <person name="Xu X."/>
        </authorList>
    </citation>
    <scope>NUCLEOTIDE SEQUENCE [LARGE SCALE GENOMIC DNA]</scope>
    <source>
        <tissue evidence="2">Root</tissue>
    </source>
</reference>
<proteinExistence type="inferred from homology"/>
<comment type="similarity">
    <text evidence="1">Belongs to the UDP-glycosyltransferase family.</text>
</comment>
<accession>A0A0B2P6R0</accession>
<evidence type="ECO:0000313" key="2">
    <source>
        <dbReference type="EMBL" id="KHN04916.1"/>
    </source>
</evidence>
<dbReference type="SUPFAM" id="SSF53756">
    <property type="entry name" value="UDP-Glycosyltransferase/glycogen phosphorylase"/>
    <property type="match status" value="1"/>
</dbReference>